<dbReference type="OrthoDB" id="1056765at2"/>
<feature type="domain" description="FlgD/Vpr Ig-like" evidence="1">
    <location>
        <begin position="50"/>
        <end position="117"/>
    </location>
</feature>
<protein>
    <submittedName>
        <fullName evidence="3">Por secretion system C-terminal sorting domain-containing protein</fullName>
    </submittedName>
</protein>
<evidence type="ECO:0000313" key="4">
    <source>
        <dbReference type="Proteomes" id="UP000320623"/>
    </source>
</evidence>
<evidence type="ECO:0000313" key="3">
    <source>
        <dbReference type="EMBL" id="CUU08881.1"/>
    </source>
</evidence>
<dbReference type="InterPro" id="IPR025965">
    <property type="entry name" value="FlgD/Vpr_Ig-like"/>
</dbReference>
<dbReference type="EMBL" id="FAOO01000026">
    <property type="protein sequence ID" value="CUU08881.1"/>
    <property type="molecule type" value="Genomic_DNA"/>
</dbReference>
<dbReference type="InterPro" id="IPR011042">
    <property type="entry name" value="6-blade_b-propeller_TolB-like"/>
</dbReference>
<dbReference type="NCBIfam" id="TIGR04183">
    <property type="entry name" value="Por_Secre_tail"/>
    <property type="match status" value="1"/>
</dbReference>
<reference evidence="4" key="1">
    <citation type="submission" date="2015-11" db="EMBL/GenBank/DDBJ databases">
        <authorList>
            <person name="Varghese N."/>
        </authorList>
    </citation>
    <scope>NUCLEOTIDE SEQUENCE [LARGE SCALE GENOMIC DNA]</scope>
</reference>
<feature type="domain" description="Secretion system C-terminal sorting" evidence="2">
    <location>
        <begin position="806"/>
        <end position="879"/>
    </location>
</feature>
<dbReference type="Pfam" id="PF13860">
    <property type="entry name" value="FlgD_ig"/>
    <property type="match status" value="1"/>
</dbReference>
<dbReference type="Pfam" id="PF18962">
    <property type="entry name" value="Por_Secre_tail"/>
    <property type="match status" value="1"/>
</dbReference>
<proteinExistence type="predicted"/>
<sequence>MWRKLTILTLLISLILFYQSFADVYPSNVRITQPYSDEPFDGKFDDYTGAKIWFTLNDSATRVVVKVYHDVNPAHVKTFELYNLTMGEHWVYWDGTLDDGSLAPAGNWVVEITAEQAGGYSAWTMYYDDDTGAKGLNIYTRGVDINKDPKSKDFGFIYAGNSGGPIGNGIIRYRADGQPAGDEGKPLILSTKDVLGANNVFHTTIDYLGRVYVSRTAAGDGVYRYDPRDGSLKKVVSFSGRPKGLAVSGTGSDFKLYIANGDRYNILVARLGTDDTLTVPLDTIAVFLPDSLYVNDLVVINDSVMYVNLKKGTGTFGANPSWTEKYIIYGKTRVTRADTVWSIYWGSAANIAGIAYYNDQLFISVRESPAGSINGVWRVWDLNATTPSYERIFNPPLGTISSAADLTVDIVGNIIFFENTNEHIYFIAPPNGPNSFTLVAPDTINITAPGKAVKLVSIAEARKDEDNDYIPDYKATGDTLMVVGTVFSPNYTLPTNTSYYIYDNTGAINVFKSGVALNFNPGDRLLVIGKIDQFRGLTEIIPLTADSTTIRVVATGYPLPTPRRLTVSEFLSNFEQYEAQLIQLDSLWKASTSVAWPASGSDANMTFVSFAKTETLTVRIDRDTDIDGQPEPQYPVTVIGIASQYTTGSAVVTGGYQILPRYYATDFRTINLPPAPPILALPANYASLHILSTDTVEFVWYKALDGNVPPDTITYYLRLAKDSAMTQVVRVDTLIADTVKAIKGADLFPLFTPGDTTLVLWWRVDATDKKSPAVKSAIWKLNLTKPTKVEIAEDGIPTDYYLSQNYPNPFNPVTTIKFGLPEDAQVELSVYNILGQKVATLVNEYRRAGHYVVQFDGSNYASGTYFYVLRAGNKVLKNKMLLIK</sequence>
<accession>A0A0S4NFR6</accession>
<organism evidence="3 4">
    <name type="scientific">Candidatus Thermokryptus mobilis</name>
    <dbReference type="NCBI Taxonomy" id="1643428"/>
    <lineage>
        <taxon>Bacteria</taxon>
        <taxon>Pseudomonadati</taxon>
        <taxon>Candidatus Kryptoniota</taxon>
        <taxon>Candidatus Thermokryptus</taxon>
    </lineage>
</organism>
<dbReference type="InterPro" id="IPR026444">
    <property type="entry name" value="Secre_tail"/>
</dbReference>
<dbReference type="Gene3D" id="2.60.40.4070">
    <property type="match status" value="2"/>
</dbReference>
<evidence type="ECO:0000259" key="1">
    <source>
        <dbReference type="Pfam" id="PF13860"/>
    </source>
</evidence>
<dbReference type="AlphaFoldDB" id="A0A0S4NFR6"/>
<name>A0A0S4NFR6_9BACT</name>
<dbReference type="RefSeq" id="WP_140945900.1">
    <property type="nucleotide sequence ID" value="NZ_FAOO01000026.1"/>
</dbReference>
<dbReference type="Proteomes" id="UP000320623">
    <property type="component" value="Unassembled WGS sequence"/>
</dbReference>
<dbReference type="STRING" id="1643428.GCA_001442855_02150"/>
<dbReference type="Gene3D" id="2.120.10.30">
    <property type="entry name" value="TolB, C-terminal domain"/>
    <property type="match status" value="1"/>
</dbReference>
<gene>
    <name evidence="3" type="ORF">JGI1_02198</name>
</gene>
<keyword evidence="4" id="KW-1185">Reference proteome</keyword>
<evidence type="ECO:0000259" key="2">
    <source>
        <dbReference type="Pfam" id="PF18962"/>
    </source>
</evidence>
<dbReference type="SUPFAM" id="SSF63829">
    <property type="entry name" value="Calcium-dependent phosphotriesterase"/>
    <property type="match status" value="1"/>
</dbReference>